<dbReference type="Proteomes" id="UP001165160">
    <property type="component" value="Unassembled WGS sequence"/>
</dbReference>
<proteinExistence type="inferred from homology"/>
<evidence type="ECO:0000256" key="11">
    <source>
        <dbReference type="RuleBase" id="RU004386"/>
    </source>
</evidence>
<dbReference type="EC" id="3.4.11.21" evidence="4"/>
<comment type="cofactor">
    <cofactor evidence="2">
        <name>Zn(2+)</name>
        <dbReference type="ChEBI" id="CHEBI:29105"/>
    </cofactor>
</comment>
<evidence type="ECO:0000313" key="12">
    <source>
        <dbReference type="EMBL" id="GMI03980.1"/>
    </source>
</evidence>
<comment type="similarity">
    <text evidence="3 11">Belongs to the peptidase M18 family.</text>
</comment>
<keyword evidence="7 11" id="KW-0479">Metal-binding</keyword>
<evidence type="ECO:0000256" key="7">
    <source>
        <dbReference type="ARBA" id="ARBA00022723"/>
    </source>
</evidence>
<keyword evidence="9 11" id="KW-0862">Zinc</keyword>
<evidence type="ECO:0000313" key="13">
    <source>
        <dbReference type="Proteomes" id="UP001165160"/>
    </source>
</evidence>
<keyword evidence="13" id="KW-1185">Reference proteome</keyword>
<protein>
    <recommendedName>
        <fullName evidence="4">aspartyl aminopeptidase</fullName>
        <ecNumber evidence="4">3.4.11.21</ecNumber>
    </recommendedName>
</protein>
<name>A0A9W7C6P7_9STRA</name>
<comment type="caution">
    <text evidence="12">The sequence shown here is derived from an EMBL/GenBank/DDBJ whole genome shotgun (WGS) entry which is preliminary data.</text>
</comment>
<evidence type="ECO:0000256" key="10">
    <source>
        <dbReference type="ARBA" id="ARBA00023049"/>
    </source>
</evidence>
<dbReference type="NCBIfam" id="NF002759">
    <property type="entry name" value="PRK02813.1"/>
    <property type="match status" value="1"/>
</dbReference>
<keyword evidence="6 11" id="KW-0645">Protease</keyword>
<comment type="catalytic activity">
    <reaction evidence="1">
        <text>Release of an N-terminal aspartate or glutamate from a peptide, with a preference for aspartate.</text>
        <dbReference type="EC" id="3.4.11.21"/>
    </reaction>
</comment>
<dbReference type="GO" id="GO:0006508">
    <property type="term" value="P:proteolysis"/>
    <property type="evidence" value="ECO:0007669"/>
    <property type="project" value="UniProtKB-KW"/>
</dbReference>
<evidence type="ECO:0000256" key="5">
    <source>
        <dbReference type="ARBA" id="ARBA00022438"/>
    </source>
</evidence>
<reference evidence="13" key="1">
    <citation type="journal article" date="2023" name="Commun. Biol.">
        <title>Genome analysis of Parmales, the sister group of diatoms, reveals the evolutionary specialization of diatoms from phago-mixotrophs to photoautotrophs.</title>
        <authorList>
            <person name="Ban H."/>
            <person name="Sato S."/>
            <person name="Yoshikawa S."/>
            <person name="Yamada K."/>
            <person name="Nakamura Y."/>
            <person name="Ichinomiya M."/>
            <person name="Sato N."/>
            <person name="Blanc-Mathieu R."/>
            <person name="Endo H."/>
            <person name="Kuwata A."/>
            <person name="Ogata H."/>
        </authorList>
    </citation>
    <scope>NUCLEOTIDE SEQUENCE [LARGE SCALE GENOMIC DNA]</scope>
    <source>
        <strain evidence="13">NIES 3699</strain>
    </source>
</reference>
<dbReference type="EMBL" id="BRXX01000310">
    <property type="protein sequence ID" value="GMI03980.1"/>
    <property type="molecule type" value="Genomic_DNA"/>
</dbReference>
<dbReference type="InterPro" id="IPR001948">
    <property type="entry name" value="Peptidase_M18"/>
</dbReference>
<organism evidence="12 13">
    <name type="scientific">Triparma verrucosa</name>
    <dbReference type="NCBI Taxonomy" id="1606542"/>
    <lineage>
        <taxon>Eukaryota</taxon>
        <taxon>Sar</taxon>
        <taxon>Stramenopiles</taxon>
        <taxon>Ochrophyta</taxon>
        <taxon>Bolidophyceae</taxon>
        <taxon>Parmales</taxon>
        <taxon>Triparmaceae</taxon>
        <taxon>Triparma</taxon>
    </lineage>
</organism>
<dbReference type="Pfam" id="PF02127">
    <property type="entry name" value="Peptidase_M18"/>
    <property type="match status" value="1"/>
</dbReference>
<dbReference type="SUPFAM" id="SSF53187">
    <property type="entry name" value="Zn-dependent exopeptidases"/>
    <property type="match status" value="1"/>
</dbReference>
<dbReference type="InterPro" id="IPR023358">
    <property type="entry name" value="Peptidase_M18_dom2"/>
</dbReference>
<dbReference type="GO" id="GO:0004177">
    <property type="term" value="F:aminopeptidase activity"/>
    <property type="evidence" value="ECO:0007669"/>
    <property type="project" value="UniProtKB-KW"/>
</dbReference>
<keyword evidence="8 11" id="KW-0378">Hydrolase</keyword>
<sequence>MSKFSVVDGALNHFTNSPTPFHNCANLVTMLGESFEKLSEDEKWEGKIKPNGKYYYTRNTSTLVAFCVGGAYDASNPGGFKVIGGHTDSPNLRIKPCSKNGTSAGKITQLNVECYGGGLWHTWFDRDLSIAGRVIVSTPDGKFTQHLVNLKKPVCRVPSLCIHLQSGDERASFKVNKENHLQPIFAQVVKDTLEAPASKKAKTDEAAEEKNAWREGHDSTLLKLIAEELSIEVAQIADFELALYDTQPAALGGANEEFLYAARLDNQATCYTSIQSLTQYAANKEMLEKDADIAMVCLFDHEEVGSASQCGAGSPIMGEAVRRVSSALNNGGGNEDFFQTTCRRSFVFSVDMAHAIHPNYASKHEKNHSPDLNAGVVIKTNSNQRYTTNAFTGFVIREIGRRKNVPIQEFVVRNDCPCGSTIGPIISEKTGIRCVDAGMPQLSMHSCREMMGTHDLQLCIDLFNGFFELFRNIDESCYLCS</sequence>
<dbReference type="PANTHER" id="PTHR28570">
    <property type="entry name" value="ASPARTYL AMINOPEPTIDASE"/>
    <property type="match status" value="1"/>
</dbReference>
<evidence type="ECO:0000256" key="2">
    <source>
        <dbReference type="ARBA" id="ARBA00001947"/>
    </source>
</evidence>
<dbReference type="SUPFAM" id="SSF101821">
    <property type="entry name" value="Aminopeptidase/glucanase lid domain"/>
    <property type="match status" value="1"/>
</dbReference>
<evidence type="ECO:0000256" key="3">
    <source>
        <dbReference type="ARBA" id="ARBA00008290"/>
    </source>
</evidence>
<dbReference type="AlphaFoldDB" id="A0A9W7C6P7"/>
<evidence type="ECO:0000256" key="1">
    <source>
        <dbReference type="ARBA" id="ARBA00001335"/>
    </source>
</evidence>
<dbReference type="CDD" id="cd05658">
    <property type="entry name" value="M18_DAP"/>
    <property type="match status" value="1"/>
</dbReference>
<dbReference type="PRINTS" id="PR00932">
    <property type="entry name" value="AMINO1PTASE"/>
</dbReference>
<keyword evidence="10 11" id="KW-0482">Metalloprotease</keyword>
<dbReference type="Gene3D" id="2.30.250.10">
    <property type="entry name" value="Aminopeptidase i, Domain 2"/>
    <property type="match status" value="1"/>
</dbReference>
<accession>A0A9W7C6P7</accession>
<evidence type="ECO:0000256" key="9">
    <source>
        <dbReference type="ARBA" id="ARBA00022833"/>
    </source>
</evidence>
<dbReference type="GO" id="GO:0008237">
    <property type="term" value="F:metallopeptidase activity"/>
    <property type="evidence" value="ECO:0007669"/>
    <property type="project" value="UniProtKB-KW"/>
</dbReference>
<dbReference type="PANTHER" id="PTHR28570:SF3">
    <property type="entry name" value="ASPARTYL AMINOPEPTIDASE"/>
    <property type="match status" value="1"/>
</dbReference>
<gene>
    <name evidence="12" type="ORF">TrVE_jg9487</name>
</gene>
<dbReference type="FunFam" id="2.30.250.10:FF:000001">
    <property type="entry name" value="Aspartyl aminopeptidase 1"/>
    <property type="match status" value="1"/>
</dbReference>
<dbReference type="GO" id="GO:0005737">
    <property type="term" value="C:cytoplasm"/>
    <property type="evidence" value="ECO:0007669"/>
    <property type="project" value="UniProtKB-ARBA"/>
</dbReference>
<dbReference type="Gene3D" id="3.40.630.10">
    <property type="entry name" value="Zn peptidases"/>
    <property type="match status" value="1"/>
</dbReference>
<evidence type="ECO:0000256" key="6">
    <source>
        <dbReference type="ARBA" id="ARBA00022670"/>
    </source>
</evidence>
<evidence type="ECO:0000256" key="4">
    <source>
        <dbReference type="ARBA" id="ARBA00011965"/>
    </source>
</evidence>
<dbReference type="GO" id="GO:0008270">
    <property type="term" value="F:zinc ion binding"/>
    <property type="evidence" value="ECO:0007669"/>
    <property type="project" value="InterPro"/>
</dbReference>
<keyword evidence="5 11" id="KW-0031">Aminopeptidase</keyword>
<evidence type="ECO:0000256" key="8">
    <source>
        <dbReference type="ARBA" id="ARBA00022801"/>
    </source>
</evidence>